<dbReference type="PATRIC" id="fig|1423750.3.peg.423"/>
<dbReference type="InterPro" id="IPR052552">
    <property type="entry name" value="YeaO-like"/>
</dbReference>
<protein>
    <recommendedName>
        <fullName evidence="3">Uroporphyrin-III c-methyltransferase</fullName>
    </recommendedName>
</protein>
<evidence type="ECO:0000313" key="2">
    <source>
        <dbReference type="Proteomes" id="UP000051451"/>
    </source>
</evidence>
<keyword evidence="2" id="KW-1185">Reference proteome</keyword>
<dbReference type="OrthoDB" id="9790745at2"/>
<dbReference type="AlphaFoldDB" id="A0A0R1VT95"/>
<name>A0A0R1VT95_9LACO</name>
<dbReference type="EMBL" id="AZGB01000009">
    <property type="protein sequence ID" value="KRM07099.1"/>
    <property type="molecule type" value="Genomic_DNA"/>
</dbReference>
<reference evidence="1 2" key="1">
    <citation type="journal article" date="2015" name="Genome Announc.">
        <title>Expanding the biotechnology potential of lactobacilli through comparative genomics of 213 strains and associated genera.</title>
        <authorList>
            <person name="Sun Z."/>
            <person name="Harris H.M."/>
            <person name="McCann A."/>
            <person name="Guo C."/>
            <person name="Argimon S."/>
            <person name="Zhang W."/>
            <person name="Yang X."/>
            <person name="Jeffery I.B."/>
            <person name="Cooney J.C."/>
            <person name="Kagawa T.F."/>
            <person name="Liu W."/>
            <person name="Song Y."/>
            <person name="Salvetti E."/>
            <person name="Wrobel A."/>
            <person name="Rasinkangas P."/>
            <person name="Parkhill J."/>
            <person name="Rea M.C."/>
            <person name="O'Sullivan O."/>
            <person name="Ritari J."/>
            <person name="Douillard F.P."/>
            <person name="Paul Ross R."/>
            <person name="Yang R."/>
            <person name="Briner A.E."/>
            <person name="Felis G.E."/>
            <person name="de Vos W.M."/>
            <person name="Barrangou R."/>
            <person name="Klaenhammer T.R."/>
            <person name="Caufield P.W."/>
            <person name="Cui Y."/>
            <person name="Zhang H."/>
            <person name="O'Toole P.W."/>
        </authorList>
    </citation>
    <scope>NUCLEOTIDE SEQUENCE [LARGE SCALE GENOMIC DNA]</scope>
    <source>
        <strain evidence="1 2">DSM 18630</strain>
    </source>
</reference>
<dbReference type="PANTHER" id="PTHR36849:SF1">
    <property type="entry name" value="CYTOPLASMIC PROTEIN"/>
    <property type="match status" value="1"/>
</dbReference>
<dbReference type="GeneID" id="98318464"/>
<comment type="caution">
    <text evidence="1">The sequence shown here is derived from an EMBL/GenBank/DDBJ whole genome shotgun (WGS) entry which is preliminary data.</text>
</comment>
<dbReference type="Pfam" id="PF22752">
    <property type="entry name" value="DUF488-N3i"/>
    <property type="match status" value="1"/>
</dbReference>
<accession>A0A0R1VT95</accession>
<dbReference type="Proteomes" id="UP000051451">
    <property type="component" value="Unassembled WGS sequence"/>
</dbReference>
<evidence type="ECO:0000313" key="1">
    <source>
        <dbReference type="EMBL" id="KRM07099.1"/>
    </source>
</evidence>
<organism evidence="1 2">
    <name type="scientific">Liquorilactobacillus ghanensis DSM 18630</name>
    <dbReference type="NCBI Taxonomy" id="1423750"/>
    <lineage>
        <taxon>Bacteria</taxon>
        <taxon>Bacillati</taxon>
        <taxon>Bacillota</taxon>
        <taxon>Bacilli</taxon>
        <taxon>Lactobacillales</taxon>
        <taxon>Lactobacillaceae</taxon>
        <taxon>Liquorilactobacillus</taxon>
    </lineage>
</organism>
<evidence type="ECO:0008006" key="3">
    <source>
        <dbReference type="Google" id="ProtNLM"/>
    </source>
</evidence>
<dbReference type="PANTHER" id="PTHR36849">
    <property type="entry name" value="CYTOPLASMIC PROTEIN-RELATED"/>
    <property type="match status" value="1"/>
</dbReference>
<sequence>MEIKLERIYQQPADLTGYRLLVDRLWPRGISKKNAHLDKWFKEIGPSNELRQWFGHDPAKFAEFNKRYTAELMKNPQTPIFMQLVAEQLKQQAVIFLYGAKDQQHNQALVLKKYVEEHL</sequence>
<dbReference type="RefSeq" id="WP_057871196.1">
    <property type="nucleotide sequence ID" value="NZ_AZGB01000009.1"/>
</dbReference>
<dbReference type="STRING" id="1423750.FC89_GL000414"/>
<proteinExistence type="predicted"/>
<gene>
    <name evidence="1" type="ORF">FC89_GL000414</name>
</gene>